<evidence type="ECO:0000259" key="10">
    <source>
        <dbReference type="SMART" id="SM00831"/>
    </source>
</evidence>
<dbReference type="PRINTS" id="PR00119">
    <property type="entry name" value="CATATPASE"/>
</dbReference>
<comment type="caution">
    <text evidence="11">The sequence shown here is derived from an EMBL/GenBank/DDBJ whole genome shotgun (WGS) entry which is preliminary data.</text>
</comment>
<dbReference type="PANTHER" id="PTHR43294:SF20">
    <property type="entry name" value="P-TYPE ATPASE"/>
    <property type="match status" value="1"/>
</dbReference>
<feature type="transmembrane region" description="Helical" evidence="9">
    <location>
        <begin position="782"/>
        <end position="802"/>
    </location>
</feature>
<feature type="transmembrane region" description="Helical" evidence="9">
    <location>
        <begin position="740"/>
        <end position="761"/>
    </location>
</feature>
<sequence>MSQRVLPPSAAIAWHSLPVPDVLSRIESAEAGLAGDEAARRLKDVGPNVIQRAKGDGPLKLLFRQINDPLIYVLLASAALAMAMGEAIDGSVVLAVVVLNTAIGFVQELRAGKAIEALVDMVPQTATVVRGGQRSVIPAADVVPGDVVVLDAGDKVPADARLLSVKNLHVDESALTGESVPSDKHVAAVPEDAGVGDRKNLAFGGTLVTSGAATAVVVATGAATELGRISSMLHEATEIETPLTRSMAKVGRVLTIAIVAVALLIVGVALLRGYPPVDAMLAGISLAVAAIPEGLPAIITISLAIGVQRMARRRAVIRKLPAVETLGSTGVICSDKTGTLTRNEMTVRALWTPAAGAQGEAALEQAGAALEVTGVGYAPEGELRRDGAPVGEVPEAVRALLRAGLLCNDARMTREADACGIEGDPTEGALVVAAQKLGVDVEGTRREHPRVDVVPFSSERQLMATLHEAPGGDRVIFMKGAPEAVLGRAALGEAGRAQVMAQVERMAAQGMRVLAVASRPAGRDAASLDEAHLPEGFELLGLEGMIDPPRPEAIDAIKACHAAGITVKMITGDHLATARAIGGQLGLVPDGARAMNGTELSRLSEGELRAAATSTHVFARVAPEHKLRLVKALQAEGRVVAMTGDGVNDAPALKQADIGVAMGITGTAVSKESADVVLTDDNFASIRAAVEEGRRVYDNLVKALAFVLPTNLGEALILLVAVMSFPIVGGAPLMPITAVQILWVNLVATVALSLPLAFEAMEKDVMSRPPRDPSEPILSRFVLVRTAIVAVLMTAGAIGLFFYEYFMEVRGGVVSEIAYREAQTAAVTTVVLFQIFYVLNCRSLRDSMLKIGLFSNPWVYVGIGALLALQLCFVYVPFMHTLFGSAPLSLDAWVKSTLVAMTILPVMSAERWWRTRRARRSAQRERRSDASDVGGVAGAMVNRGA</sequence>
<comment type="subcellular location">
    <subcellularLocation>
        <location evidence="1">Membrane</location>
        <topology evidence="1">Multi-pass membrane protein</topology>
    </subcellularLocation>
</comment>
<comment type="similarity">
    <text evidence="2">Belongs to the cation transport ATPase (P-type) (TC 3.A.3) family. Type IIA subfamily.</text>
</comment>
<accession>A0ABT5CJF9</accession>
<dbReference type="Pfam" id="PF00689">
    <property type="entry name" value="Cation_ATPase_C"/>
    <property type="match status" value="1"/>
</dbReference>
<name>A0ABT5CJF9_9BACT</name>
<feature type="domain" description="Cation-transporting P-type ATPase N-terminal" evidence="10">
    <location>
        <begin position="13"/>
        <end position="86"/>
    </location>
</feature>
<evidence type="ECO:0000313" key="11">
    <source>
        <dbReference type="EMBL" id="MDC0685206.1"/>
    </source>
</evidence>
<evidence type="ECO:0000256" key="3">
    <source>
        <dbReference type="ARBA" id="ARBA00022692"/>
    </source>
</evidence>
<dbReference type="SUPFAM" id="SSF81653">
    <property type="entry name" value="Calcium ATPase, transduction domain A"/>
    <property type="match status" value="1"/>
</dbReference>
<keyword evidence="12" id="KW-1185">Reference proteome</keyword>
<dbReference type="Gene3D" id="3.40.1110.10">
    <property type="entry name" value="Calcium-transporting ATPase, cytoplasmic domain N"/>
    <property type="match status" value="1"/>
</dbReference>
<dbReference type="InterPro" id="IPR059000">
    <property type="entry name" value="ATPase_P-type_domA"/>
</dbReference>
<dbReference type="EMBL" id="JAQNDK010000006">
    <property type="protein sequence ID" value="MDC0685206.1"/>
    <property type="molecule type" value="Genomic_DNA"/>
</dbReference>
<dbReference type="RefSeq" id="WP_272103342.1">
    <property type="nucleotide sequence ID" value="NZ_JAQNDK010000006.1"/>
</dbReference>
<gene>
    <name evidence="11" type="ORF">POL72_46260</name>
</gene>
<dbReference type="InterPro" id="IPR050510">
    <property type="entry name" value="Cation_transp_ATPase_P-type"/>
</dbReference>
<dbReference type="Pfam" id="PF13246">
    <property type="entry name" value="Cation_ATPase"/>
    <property type="match status" value="1"/>
</dbReference>
<dbReference type="InterPro" id="IPR023298">
    <property type="entry name" value="ATPase_P-typ_TM_dom_sf"/>
</dbReference>
<dbReference type="PRINTS" id="PR00120">
    <property type="entry name" value="HATPASE"/>
</dbReference>
<dbReference type="InterPro" id="IPR023214">
    <property type="entry name" value="HAD_sf"/>
</dbReference>
<keyword evidence="5" id="KW-0067">ATP-binding</keyword>
<dbReference type="Gene3D" id="2.70.150.10">
    <property type="entry name" value="Calcium-transporting ATPase, cytoplasmic transduction domain A"/>
    <property type="match status" value="1"/>
</dbReference>
<dbReference type="Proteomes" id="UP001217485">
    <property type="component" value="Unassembled WGS sequence"/>
</dbReference>
<dbReference type="NCBIfam" id="TIGR01494">
    <property type="entry name" value="ATPase_P-type"/>
    <property type="match status" value="3"/>
</dbReference>
<dbReference type="SFLD" id="SFLDF00027">
    <property type="entry name" value="p-type_atpase"/>
    <property type="match status" value="1"/>
</dbReference>
<dbReference type="Gene3D" id="1.20.1110.10">
    <property type="entry name" value="Calcium-transporting ATPase, transmembrane domain"/>
    <property type="match status" value="1"/>
</dbReference>
<reference evidence="11 12" key="1">
    <citation type="submission" date="2023-01" db="EMBL/GenBank/DDBJ databases">
        <title>Minimal conservation of predation-associated metabolite biosynthetic gene clusters underscores biosynthetic potential of Myxococcota including descriptions for ten novel species: Archangium lansinium sp. nov., Myxococcus landrumus sp. nov., Nannocystis bai.</title>
        <authorList>
            <person name="Ahearne A."/>
            <person name="Stevens C."/>
            <person name="Dowd S."/>
        </authorList>
    </citation>
    <scope>NUCLEOTIDE SEQUENCE [LARGE SCALE GENOMIC DNA]</scope>
    <source>
        <strain evidence="11 12">WIWO2</strain>
    </source>
</reference>
<dbReference type="PANTHER" id="PTHR43294">
    <property type="entry name" value="SODIUM/POTASSIUM-TRANSPORTING ATPASE SUBUNIT ALPHA"/>
    <property type="match status" value="1"/>
</dbReference>
<keyword evidence="8 9" id="KW-0472">Membrane</keyword>
<dbReference type="SMART" id="SM00831">
    <property type="entry name" value="Cation_ATPase_N"/>
    <property type="match status" value="1"/>
</dbReference>
<dbReference type="SUPFAM" id="SSF81660">
    <property type="entry name" value="Metal cation-transporting ATPase, ATP-binding domain N"/>
    <property type="match status" value="1"/>
</dbReference>
<feature type="transmembrane region" description="Helical" evidence="9">
    <location>
        <begin position="859"/>
        <end position="880"/>
    </location>
</feature>
<evidence type="ECO:0000256" key="7">
    <source>
        <dbReference type="ARBA" id="ARBA00022989"/>
    </source>
</evidence>
<dbReference type="Pfam" id="PF00122">
    <property type="entry name" value="E1-E2_ATPase"/>
    <property type="match status" value="1"/>
</dbReference>
<evidence type="ECO:0000256" key="5">
    <source>
        <dbReference type="ARBA" id="ARBA00022840"/>
    </source>
</evidence>
<dbReference type="InterPro" id="IPR036412">
    <property type="entry name" value="HAD-like_sf"/>
</dbReference>
<dbReference type="InterPro" id="IPR004014">
    <property type="entry name" value="ATPase_P-typ_cation-transptr_N"/>
</dbReference>
<dbReference type="InterPro" id="IPR044492">
    <property type="entry name" value="P_typ_ATPase_HD_dom"/>
</dbReference>
<keyword evidence="4" id="KW-0547">Nucleotide-binding</keyword>
<organism evidence="11 12">
    <name type="scientific">Sorangium atrum</name>
    <dbReference type="NCBI Taxonomy" id="2995308"/>
    <lineage>
        <taxon>Bacteria</taxon>
        <taxon>Pseudomonadati</taxon>
        <taxon>Myxococcota</taxon>
        <taxon>Polyangia</taxon>
        <taxon>Polyangiales</taxon>
        <taxon>Polyangiaceae</taxon>
        <taxon>Sorangium</taxon>
    </lineage>
</organism>
<evidence type="ECO:0000313" key="12">
    <source>
        <dbReference type="Proteomes" id="UP001217485"/>
    </source>
</evidence>
<evidence type="ECO:0000256" key="6">
    <source>
        <dbReference type="ARBA" id="ARBA00022967"/>
    </source>
</evidence>
<keyword evidence="6" id="KW-1278">Translocase</keyword>
<evidence type="ECO:0000256" key="1">
    <source>
        <dbReference type="ARBA" id="ARBA00004141"/>
    </source>
</evidence>
<feature type="transmembrane region" description="Helical" evidence="9">
    <location>
        <begin position="822"/>
        <end position="839"/>
    </location>
</feature>
<feature type="transmembrane region" description="Helical" evidence="9">
    <location>
        <begin position="253"/>
        <end position="274"/>
    </location>
</feature>
<keyword evidence="7 9" id="KW-1133">Transmembrane helix</keyword>
<feature type="transmembrane region" description="Helical" evidence="9">
    <location>
        <begin position="892"/>
        <end position="913"/>
    </location>
</feature>
<evidence type="ECO:0000256" key="8">
    <source>
        <dbReference type="ARBA" id="ARBA00023136"/>
    </source>
</evidence>
<feature type="transmembrane region" description="Helical" evidence="9">
    <location>
        <begin position="280"/>
        <end position="305"/>
    </location>
</feature>
<protein>
    <submittedName>
        <fullName evidence="11">HAD-IC family P-type ATPase</fullName>
    </submittedName>
</protein>
<evidence type="ECO:0000256" key="9">
    <source>
        <dbReference type="SAM" id="Phobius"/>
    </source>
</evidence>
<dbReference type="InterPro" id="IPR001757">
    <property type="entry name" value="P_typ_ATPase"/>
</dbReference>
<dbReference type="PROSITE" id="PS00154">
    <property type="entry name" value="ATPASE_E1_E2"/>
    <property type="match status" value="1"/>
</dbReference>
<evidence type="ECO:0000256" key="4">
    <source>
        <dbReference type="ARBA" id="ARBA00022741"/>
    </source>
</evidence>
<dbReference type="Pfam" id="PF00690">
    <property type="entry name" value="Cation_ATPase_N"/>
    <property type="match status" value="1"/>
</dbReference>
<dbReference type="Gene3D" id="3.40.50.1000">
    <property type="entry name" value="HAD superfamily/HAD-like"/>
    <property type="match status" value="1"/>
</dbReference>
<dbReference type="SUPFAM" id="SSF81665">
    <property type="entry name" value="Calcium ATPase, transmembrane domain M"/>
    <property type="match status" value="1"/>
</dbReference>
<dbReference type="SUPFAM" id="SSF56784">
    <property type="entry name" value="HAD-like"/>
    <property type="match status" value="1"/>
</dbReference>
<dbReference type="InterPro" id="IPR008250">
    <property type="entry name" value="ATPase_P-typ_transduc_dom_A_sf"/>
</dbReference>
<proteinExistence type="inferred from homology"/>
<dbReference type="InterPro" id="IPR006068">
    <property type="entry name" value="ATPase_P-typ_cation-transptr_C"/>
</dbReference>
<dbReference type="InterPro" id="IPR023299">
    <property type="entry name" value="ATPase_P-typ_cyto_dom_N"/>
</dbReference>
<dbReference type="SFLD" id="SFLDG00002">
    <property type="entry name" value="C1.7:_P-type_atpase_like"/>
    <property type="match status" value="1"/>
</dbReference>
<keyword evidence="3 9" id="KW-0812">Transmembrane</keyword>
<dbReference type="InterPro" id="IPR018303">
    <property type="entry name" value="ATPase_P-typ_P_site"/>
</dbReference>
<evidence type="ECO:0000256" key="2">
    <source>
        <dbReference type="ARBA" id="ARBA00005675"/>
    </source>
</evidence>
<feature type="transmembrane region" description="Helical" evidence="9">
    <location>
        <begin position="703"/>
        <end position="728"/>
    </location>
</feature>
<dbReference type="SFLD" id="SFLDS00003">
    <property type="entry name" value="Haloacid_Dehalogenase"/>
    <property type="match status" value="1"/>
</dbReference>